<dbReference type="Proteomes" id="UP001150924">
    <property type="component" value="Unassembled WGS sequence"/>
</dbReference>
<name>A0A9X3EI15_9BACT</name>
<comment type="caution">
    <text evidence="1">The sequence shown here is derived from an EMBL/GenBank/DDBJ whole genome shotgun (WGS) entry which is preliminary data.</text>
</comment>
<keyword evidence="2" id="KW-1185">Reference proteome</keyword>
<protein>
    <submittedName>
        <fullName evidence="1">Uncharacterized protein</fullName>
    </submittedName>
</protein>
<dbReference type="EMBL" id="JAPNKE010000002">
    <property type="protein sequence ID" value="MCY1004463.1"/>
    <property type="molecule type" value="Genomic_DNA"/>
</dbReference>
<evidence type="ECO:0000313" key="1">
    <source>
        <dbReference type="EMBL" id="MCY1004463.1"/>
    </source>
</evidence>
<evidence type="ECO:0000313" key="2">
    <source>
        <dbReference type="Proteomes" id="UP001150924"/>
    </source>
</evidence>
<reference evidence="1" key="1">
    <citation type="submission" date="2022-11" db="EMBL/GenBank/DDBJ databases">
        <title>Minimal conservation of predation-associated metabolite biosynthetic gene clusters underscores biosynthetic potential of Myxococcota including descriptions for ten novel species: Archangium lansinium sp. nov., Myxococcus landrumus sp. nov., Nannocystis bai.</title>
        <authorList>
            <person name="Ahearne A."/>
            <person name="Stevens C."/>
            <person name="Phillips K."/>
        </authorList>
    </citation>
    <scope>NUCLEOTIDE SEQUENCE</scope>
    <source>
        <strain evidence="1">Na p29</strain>
    </source>
</reference>
<proteinExistence type="predicted"/>
<dbReference type="AlphaFoldDB" id="A0A9X3EI15"/>
<gene>
    <name evidence="1" type="ORF">OV079_02535</name>
</gene>
<sequence length="154" mass="17040">MKLELFTDRRAVERGAVVALIEELEVAGRLGDVGHVRLAVADLGDEPLQVLDVLQSRRSAGELQIGGGLAVDVAQGGREHAGVEAQKLLVEQVGREAEWTHGRREREDLHEQLRVADQFRLPPRDIQLRVAPQAHLELCGRELRGPGVEQRELS</sequence>
<dbReference type="RefSeq" id="WP_267766013.1">
    <property type="nucleotide sequence ID" value="NZ_JAPNKE010000002.1"/>
</dbReference>
<accession>A0A9X3EI15</accession>
<organism evidence="1 2">
    <name type="scientific">Nannocystis pusilla</name>
    <dbReference type="NCBI Taxonomy" id="889268"/>
    <lineage>
        <taxon>Bacteria</taxon>
        <taxon>Pseudomonadati</taxon>
        <taxon>Myxococcota</taxon>
        <taxon>Polyangia</taxon>
        <taxon>Nannocystales</taxon>
        <taxon>Nannocystaceae</taxon>
        <taxon>Nannocystis</taxon>
    </lineage>
</organism>